<dbReference type="InterPro" id="IPR029063">
    <property type="entry name" value="SAM-dependent_MTases_sf"/>
</dbReference>
<dbReference type="Gene3D" id="3.40.50.150">
    <property type="entry name" value="Vaccinia Virus protein VP39"/>
    <property type="match status" value="1"/>
</dbReference>
<keyword evidence="3 5" id="KW-0949">S-adenosyl-L-methionine</keyword>
<proteinExistence type="inferred from homology"/>
<keyword evidence="1 5" id="KW-0489">Methyltransferase</keyword>
<feature type="domain" description="SAM-dependent MTase RsmB/NOP-type" evidence="6">
    <location>
        <begin position="28"/>
        <end position="340"/>
    </location>
</feature>
<dbReference type="RefSeq" id="WP_315571191.1">
    <property type="nucleotide sequence ID" value="NZ_CP118868.1"/>
</dbReference>
<feature type="active site" description="Nucleophile" evidence="5">
    <location>
        <position position="268"/>
    </location>
</feature>
<evidence type="ECO:0000313" key="7">
    <source>
        <dbReference type="EMBL" id="WEG35148.1"/>
    </source>
</evidence>
<dbReference type="Pfam" id="PF01189">
    <property type="entry name" value="Methyltr_RsmB-F"/>
    <property type="match status" value="1"/>
</dbReference>
<evidence type="ECO:0000256" key="2">
    <source>
        <dbReference type="ARBA" id="ARBA00022679"/>
    </source>
</evidence>
<dbReference type="Proteomes" id="UP001220478">
    <property type="component" value="Chromosome"/>
</dbReference>
<dbReference type="PANTHER" id="PTHR22807">
    <property type="entry name" value="NOP2 YEAST -RELATED NOL1/NOP2/FMU SUN DOMAIN-CONTAINING"/>
    <property type="match status" value="1"/>
</dbReference>
<organism evidence="7 8">
    <name type="scientific">Amygdalobacter indicium</name>
    <dbReference type="NCBI Taxonomy" id="3029272"/>
    <lineage>
        <taxon>Bacteria</taxon>
        <taxon>Bacillati</taxon>
        <taxon>Bacillota</taxon>
        <taxon>Clostridia</taxon>
        <taxon>Eubacteriales</taxon>
        <taxon>Oscillospiraceae</taxon>
        <taxon>Amygdalobacter</taxon>
    </lineage>
</organism>
<dbReference type="PANTHER" id="PTHR22807:SF30">
    <property type="entry name" value="28S RRNA (CYTOSINE(4447)-C(5))-METHYLTRANSFERASE-RELATED"/>
    <property type="match status" value="1"/>
</dbReference>
<keyword evidence="2 5" id="KW-0808">Transferase</keyword>
<dbReference type="InterPro" id="IPR001678">
    <property type="entry name" value="MeTrfase_RsmB-F_NOP2_dom"/>
</dbReference>
<evidence type="ECO:0000256" key="4">
    <source>
        <dbReference type="ARBA" id="ARBA00022884"/>
    </source>
</evidence>
<feature type="binding site" evidence="5">
    <location>
        <position position="197"/>
    </location>
    <ligand>
        <name>S-adenosyl-L-methionine</name>
        <dbReference type="ChEBI" id="CHEBI:59789"/>
    </ligand>
</feature>
<accession>A0ABY8C728</accession>
<evidence type="ECO:0000256" key="3">
    <source>
        <dbReference type="ARBA" id="ARBA00022691"/>
    </source>
</evidence>
<protein>
    <recommendedName>
        <fullName evidence="6">SAM-dependent MTase RsmB/NOP-type domain-containing protein</fullName>
    </recommendedName>
</protein>
<sequence length="570" mass="63590">MDLDFQSFISQLQNSLAAYVEPNFWPQFQAAYREKPLRALRVNMLRAAACTPDKLIGQAADSVEKKDLRKAASDFLNNWPEFQNLKNLWRPVPWAQDGFYVPEEAADFIGKCQAYKLGLFYLQESSAMLPANILSAAANDKVADYCAAPGGKSGKIAADLSGSGCLISNDISLSRAKILLRNLNEAGVWHNSVLNADLEELARLLPDYFDKIILDVPCSGEGMIRKDKKALAARLAKDVNEFSRLQYRLLNLAWSTLKAGGRLVYSTCTFNVQENEAVINEFLEKHREATVLPIKSEISKAAGIRPAFAYTHNSALTAGLRIFPQDGYGEGHFAVLLQKNTGCNLDDSTGSPIGSKPVYAPFVTVVDLNKKNIISAKKRQAAANLKLTRDSGLQLNYQQLTDLLQKFSAAYLSPELAAAYRQLWSRYPYFKLIGDSLEWLIDLPEIQPAGAEKRKDHKSLHVLSEGIWLGQIKAFKNGCKFVPSHNFALLLHSNQTVYEVKTTLADGIYDRILQGQSLTIDMIQPFYSQRNDLELKNSIYALLTVEGYGACWLQIAANTVKSLYPRNWLQ</sequence>
<dbReference type="CDD" id="cd02440">
    <property type="entry name" value="AdoMet_MTases"/>
    <property type="match status" value="1"/>
</dbReference>
<gene>
    <name evidence="7" type="ORF">PYS61_04210</name>
</gene>
<feature type="binding site" evidence="5">
    <location>
        <begin position="146"/>
        <end position="152"/>
    </location>
    <ligand>
        <name>S-adenosyl-L-methionine</name>
        <dbReference type="ChEBI" id="CHEBI:59789"/>
    </ligand>
</feature>
<evidence type="ECO:0000256" key="1">
    <source>
        <dbReference type="ARBA" id="ARBA00022603"/>
    </source>
</evidence>
<dbReference type="Gene3D" id="3.30.70.1170">
    <property type="entry name" value="Sun protein, domain 3"/>
    <property type="match status" value="1"/>
</dbReference>
<evidence type="ECO:0000259" key="6">
    <source>
        <dbReference type="PROSITE" id="PS51686"/>
    </source>
</evidence>
<feature type="binding site" evidence="5">
    <location>
        <position position="170"/>
    </location>
    <ligand>
        <name>S-adenosyl-L-methionine</name>
        <dbReference type="ChEBI" id="CHEBI:59789"/>
    </ligand>
</feature>
<evidence type="ECO:0000313" key="8">
    <source>
        <dbReference type="Proteomes" id="UP001220478"/>
    </source>
</evidence>
<feature type="binding site" evidence="5">
    <location>
        <position position="215"/>
    </location>
    <ligand>
        <name>S-adenosyl-L-methionine</name>
        <dbReference type="ChEBI" id="CHEBI:59789"/>
    </ligand>
</feature>
<keyword evidence="4 5" id="KW-0694">RNA-binding</keyword>
<dbReference type="EMBL" id="CP118868">
    <property type="protein sequence ID" value="WEG35148.1"/>
    <property type="molecule type" value="Genomic_DNA"/>
</dbReference>
<name>A0ABY8C728_9FIRM</name>
<dbReference type="PROSITE" id="PS51686">
    <property type="entry name" value="SAM_MT_RSMB_NOP"/>
    <property type="match status" value="1"/>
</dbReference>
<dbReference type="PRINTS" id="PR02008">
    <property type="entry name" value="RCMTFAMILY"/>
</dbReference>
<dbReference type="SUPFAM" id="SSF53335">
    <property type="entry name" value="S-adenosyl-L-methionine-dependent methyltransferases"/>
    <property type="match status" value="1"/>
</dbReference>
<reference evidence="7 8" key="1">
    <citation type="submission" date="2023-02" db="EMBL/GenBank/DDBJ databases">
        <title>Novel Oscillospiraceae bacterial genomes.</title>
        <authorList>
            <person name="Srinivasan S."/>
            <person name="Austin M.N."/>
            <person name="Fiedler T.L."/>
            <person name="Strenk S.M."/>
            <person name="Agnew K.J."/>
            <person name="Nagana Gowda G.A."/>
            <person name="Raftery D."/>
            <person name="Beamer M.A."/>
            <person name="Achilles S.L."/>
            <person name="Wiesenfeld H.C."/>
            <person name="Fredricks D.N."/>
            <person name="Hillier S.L."/>
        </authorList>
    </citation>
    <scope>NUCLEOTIDE SEQUENCE [LARGE SCALE GENOMIC DNA]</scope>
    <source>
        <strain evidence="7 8">CHIC02 1186E3-8</strain>
    </source>
</reference>
<keyword evidence="8" id="KW-1185">Reference proteome</keyword>
<dbReference type="InterPro" id="IPR023267">
    <property type="entry name" value="RCMT"/>
</dbReference>
<evidence type="ECO:0000256" key="5">
    <source>
        <dbReference type="PROSITE-ProRule" id="PRU01023"/>
    </source>
</evidence>
<dbReference type="InterPro" id="IPR049560">
    <property type="entry name" value="MeTrfase_RsmB-F_NOP2_cat"/>
</dbReference>
<comment type="similarity">
    <text evidence="5">Belongs to the class I-like SAM-binding methyltransferase superfamily. RsmB/NOP family.</text>
</comment>